<dbReference type="PANTHER" id="PTHR31760">
    <property type="entry name" value="S-ADENOSYL-L-METHIONINE-DEPENDENT METHYLTRANSFERASES SUPERFAMILY PROTEIN"/>
    <property type="match status" value="1"/>
</dbReference>
<comment type="caution">
    <text evidence="7">The sequence shown here is derived from an EMBL/GenBank/DDBJ whole genome shotgun (WGS) entry which is preliminary data.</text>
</comment>
<dbReference type="Pfam" id="PF02527">
    <property type="entry name" value="GidB"/>
    <property type="match status" value="1"/>
</dbReference>
<dbReference type="EC" id="2.1.1.-" evidence="6"/>
<keyword evidence="8" id="KW-1185">Reference proteome</keyword>
<accession>A0A4U7BI95</accession>
<comment type="subcellular location">
    <subcellularLocation>
        <location evidence="6">Cytoplasm</location>
    </subcellularLocation>
</comment>
<dbReference type="PANTHER" id="PTHR31760:SF0">
    <property type="entry name" value="S-ADENOSYL-L-METHIONINE-DEPENDENT METHYLTRANSFERASES SUPERFAMILY PROTEIN"/>
    <property type="match status" value="1"/>
</dbReference>
<keyword evidence="5 6" id="KW-0949">S-adenosyl-L-methionine</keyword>
<dbReference type="InterPro" id="IPR003682">
    <property type="entry name" value="rRNA_ssu_MeTfrase_G"/>
</dbReference>
<feature type="binding site" evidence="6">
    <location>
        <begin position="120"/>
        <end position="121"/>
    </location>
    <ligand>
        <name>S-adenosyl-L-methionine</name>
        <dbReference type="ChEBI" id="CHEBI:59789"/>
    </ligand>
</feature>
<proteinExistence type="inferred from homology"/>
<evidence type="ECO:0000313" key="7">
    <source>
        <dbReference type="EMBL" id="TKX31199.1"/>
    </source>
</evidence>
<dbReference type="NCBIfam" id="TIGR00138">
    <property type="entry name" value="rsmG_gidB"/>
    <property type="match status" value="1"/>
</dbReference>
<feature type="binding site" evidence="6">
    <location>
        <position position="75"/>
    </location>
    <ligand>
        <name>S-adenosyl-L-methionine</name>
        <dbReference type="ChEBI" id="CHEBI:59789"/>
    </ligand>
</feature>
<evidence type="ECO:0000256" key="4">
    <source>
        <dbReference type="ARBA" id="ARBA00022679"/>
    </source>
</evidence>
<evidence type="ECO:0000256" key="2">
    <source>
        <dbReference type="ARBA" id="ARBA00022552"/>
    </source>
</evidence>
<dbReference type="Gene3D" id="3.40.50.150">
    <property type="entry name" value="Vaccinia Virus protein VP39"/>
    <property type="match status" value="1"/>
</dbReference>
<dbReference type="HAMAP" id="MF_00074">
    <property type="entry name" value="16SrRNA_methyltr_G"/>
    <property type="match status" value="1"/>
</dbReference>
<name>A0A4U7BI95_9BACT</name>
<evidence type="ECO:0000256" key="1">
    <source>
        <dbReference type="ARBA" id="ARBA00022490"/>
    </source>
</evidence>
<evidence type="ECO:0000256" key="6">
    <source>
        <dbReference type="HAMAP-Rule" id="MF_00074"/>
    </source>
</evidence>
<dbReference type="GO" id="GO:0005829">
    <property type="term" value="C:cytosol"/>
    <property type="evidence" value="ECO:0007669"/>
    <property type="project" value="TreeGrafter"/>
</dbReference>
<dbReference type="CDD" id="cd02440">
    <property type="entry name" value="AdoMet_MTases"/>
    <property type="match status" value="1"/>
</dbReference>
<dbReference type="SUPFAM" id="SSF53335">
    <property type="entry name" value="S-adenosyl-L-methionine-dependent methyltransferases"/>
    <property type="match status" value="1"/>
</dbReference>
<feature type="binding site" evidence="6">
    <location>
        <position position="135"/>
    </location>
    <ligand>
        <name>S-adenosyl-L-methionine</name>
        <dbReference type="ChEBI" id="CHEBI:59789"/>
    </ligand>
</feature>
<keyword evidence="3 6" id="KW-0489">Methyltransferase</keyword>
<comment type="caution">
    <text evidence="6">Lacks conserved residue(s) required for the propagation of feature annotation.</text>
</comment>
<keyword evidence="2 6" id="KW-0698">rRNA processing</keyword>
<dbReference type="EMBL" id="NXMA01000011">
    <property type="protein sequence ID" value="TKX31199.1"/>
    <property type="molecule type" value="Genomic_DNA"/>
</dbReference>
<comment type="similarity">
    <text evidence="6">Belongs to the methyltransferase superfamily. RNA methyltransferase RsmG family.</text>
</comment>
<keyword evidence="1 6" id="KW-0963">Cytoplasm</keyword>
<dbReference type="Proteomes" id="UP000310353">
    <property type="component" value="Unassembled WGS sequence"/>
</dbReference>
<dbReference type="InterPro" id="IPR029063">
    <property type="entry name" value="SAM-dependent_MTases_sf"/>
</dbReference>
<dbReference type="PIRSF" id="PIRSF003078">
    <property type="entry name" value="GidB"/>
    <property type="match status" value="1"/>
</dbReference>
<evidence type="ECO:0000313" key="8">
    <source>
        <dbReference type="Proteomes" id="UP000310353"/>
    </source>
</evidence>
<feature type="binding site" evidence="6">
    <location>
        <position position="70"/>
    </location>
    <ligand>
        <name>S-adenosyl-L-methionine</name>
        <dbReference type="ChEBI" id="CHEBI:59789"/>
    </ligand>
</feature>
<sequence length="196" mass="22859">MNLDFLHPILENFNQKDFENKVKIYQENLNKFNKIHNLTQIRNIEENIIDSIKILSFFDFSKVKNIADIGSGAGFPAIFLALLLKRNFYLFEPNPKKAAFLRTIKIECDLPHLNIYKEKAQENKNNIKADIITSRALMDIKPLIQICKNLSSEKTTFILWKGSEIYKELEGLENKDYQIFENGFRKYCILSSSKAT</sequence>
<keyword evidence="4 6" id="KW-0808">Transferase</keyword>
<comment type="function">
    <text evidence="6">Specifically methylates the N7 position of a guanine in 16S rRNA.</text>
</comment>
<reference evidence="7 8" key="1">
    <citation type="submission" date="2018-05" db="EMBL/GenBank/DDBJ databases">
        <title>Novel Campyloabacter and Helicobacter Species and Strains.</title>
        <authorList>
            <person name="Mannion A.J."/>
            <person name="Shen Z."/>
            <person name="Fox J.G."/>
        </authorList>
    </citation>
    <scope>NUCLEOTIDE SEQUENCE [LARGE SCALE GENOMIC DNA]</scope>
    <source>
        <strain evidence="8">MIT17-670</strain>
    </source>
</reference>
<dbReference type="OrthoDB" id="9808773at2"/>
<evidence type="ECO:0000256" key="3">
    <source>
        <dbReference type="ARBA" id="ARBA00022603"/>
    </source>
</evidence>
<gene>
    <name evidence="6 7" type="primary">rsmG</name>
    <name evidence="7" type="ORF">CQA76_06780</name>
</gene>
<protein>
    <recommendedName>
        <fullName evidence="6">Ribosomal RNA small subunit methyltransferase G</fullName>
        <ecNumber evidence="6">2.1.1.-</ecNumber>
    </recommendedName>
    <alternativeName>
        <fullName evidence="6">16S rRNA 7-methylguanosine methyltransferase</fullName>
        <shortName evidence="6">16S rRNA m7G methyltransferase</shortName>
    </alternativeName>
</protein>
<dbReference type="AlphaFoldDB" id="A0A4U7BI95"/>
<organism evidence="7 8">
    <name type="scientific">Campylobacter aviculae</name>
    <dbReference type="NCBI Taxonomy" id="2510190"/>
    <lineage>
        <taxon>Bacteria</taxon>
        <taxon>Pseudomonadati</taxon>
        <taxon>Campylobacterota</taxon>
        <taxon>Epsilonproteobacteria</taxon>
        <taxon>Campylobacterales</taxon>
        <taxon>Campylobacteraceae</taxon>
        <taxon>Campylobacter</taxon>
    </lineage>
</organism>
<dbReference type="GO" id="GO:0070043">
    <property type="term" value="F:rRNA (guanine-N7-)-methyltransferase activity"/>
    <property type="evidence" value="ECO:0007669"/>
    <property type="project" value="UniProtKB-UniRule"/>
</dbReference>
<evidence type="ECO:0000256" key="5">
    <source>
        <dbReference type="ARBA" id="ARBA00022691"/>
    </source>
</evidence>